<proteinExistence type="predicted"/>
<organism evidence="2 4">
    <name type="scientific">Heyndrickxia coagulans</name>
    <name type="common">Weizmannia coagulans</name>
    <dbReference type="NCBI Taxonomy" id="1398"/>
    <lineage>
        <taxon>Bacteria</taxon>
        <taxon>Bacillati</taxon>
        <taxon>Bacillota</taxon>
        <taxon>Bacilli</taxon>
        <taxon>Bacillales</taxon>
        <taxon>Bacillaceae</taxon>
        <taxon>Heyndrickxia</taxon>
    </lineage>
</organism>
<gene>
    <name evidence="1" type="ORF">B4098_2191</name>
    <name evidence="2" type="ORF">B4099_2315</name>
</gene>
<dbReference type="EMBL" id="LQYI01000014">
    <property type="protein sequence ID" value="KYC72914.1"/>
    <property type="molecule type" value="Genomic_DNA"/>
</dbReference>
<evidence type="ECO:0000313" key="3">
    <source>
        <dbReference type="Proteomes" id="UP000075288"/>
    </source>
</evidence>
<sequence>MPIFRLALFYYAADGLALNQNERRFARPFAGITGAKKMGIRCAESGKNINVTAIYAGPGRKASRKDRRPCC</sequence>
<dbReference type="AlphaFoldDB" id="A0A150KK21"/>
<evidence type="ECO:0000313" key="2">
    <source>
        <dbReference type="EMBL" id="KYC72914.1"/>
    </source>
</evidence>
<name>A0A150KK21_HEYCO</name>
<reference evidence="3 4" key="1">
    <citation type="submission" date="2016-01" db="EMBL/GenBank/DDBJ databases">
        <title>Genome Sequences of Twelve Sporeforming Bacillus Species Isolated from Foods.</title>
        <authorList>
            <person name="Berendsen E.M."/>
            <person name="Wells-Bennik M.H."/>
            <person name="Krawcyk A.O."/>
            <person name="De Jong A."/>
            <person name="Holsappel S."/>
            <person name="Eijlander R.T."/>
            <person name="Kuipers O.P."/>
        </authorList>
    </citation>
    <scope>NUCLEOTIDE SEQUENCE [LARGE SCALE GENOMIC DNA]</scope>
    <source>
        <strain evidence="1 3">B4098</strain>
        <strain evidence="2 4">B4099</strain>
    </source>
</reference>
<dbReference type="EMBL" id="LQYG01000035">
    <property type="protein sequence ID" value="KYC63803.1"/>
    <property type="molecule type" value="Genomic_DNA"/>
</dbReference>
<dbReference type="Proteomes" id="UP000075304">
    <property type="component" value="Unassembled WGS sequence"/>
</dbReference>
<protein>
    <submittedName>
        <fullName evidence="2">Uncharacterized protein</fullName>
    </submittedName>
</protein>
<accession>A0A150KK21</accession>
<dbReference type="Proteomes" id="UP000075288">
    <property type="component" value="Unassembled WGS sequence"/>
</dbReference>
<evidence type="ECO:0000313" key="4">
    <source>
        <dbReference type="Proteomes" id="UP000075304"/>
    </source>
</evidence>
<comment type="caution">
    <text evidence="2">The sequence shown here is derived from an EMBL/GenBank/DDBJ whole genome shotgun (WGS) entry which is preliminary data.</text>
</comment>
<evidence type="ECO:0000313" key="1">
    <source>
        <dbReference type="EMBL" id="KYC63803.1"/>
    </source>
</evidence>
<dbReference type="PATRIC" id="fig|1398.25.peg.810"/>